<sequence length="348" mass="35081">MDATVLVVGAGYAGVAAANRIAAGGAAVTVVDPREEFVERVRLHRLAAGTGAATVPLREVLHRRVRTRAARVTRIGDGTATLDDGDVLRFDRLVYAVGSGAGTAPGGALRVDTLESARRVHDAAAALPDGAVVAVVGAGLTGLETATELAAARPGLRVRLLSAGPVAAELPARSRDRIRARLASLGVEVGEGVTVTDPATLGAGLVVWTTTPAVPGLARDSGLPVDDDGRLRTDATLTCTGDARIVGAGDAVAAPPEVGLVRASCQAALPLGVAAARTVLAGLRGRPAPAASVSYAAQCLALGPDAALIQLVDRHDVPRPVALGGGAAAVVKEQVCRYALRRARGRVA</sequence>
<evidence type="ECO:0000256" key="5">
    <source>
        <dbReference type="ARBA" id="ARBA00023002"/>
    </source>
</evidence>
<gene>
    <name evidence="7" type="ORF">HDA37_003367</name>
</gene>
<comment type="caution">
    <text evidence="7">The sequence shown here is derived from an EMBL/GenBank/DDBJ whole genome shotgun (WGS) entry which is preliminary data.</text>
</comment>
<keyword evidence="8" id="KW-1185">Reference proteome</keyword>
<dbReference type="AlphaFoldDB" id="A0A852WCH2"/>
<dbReference type="PRINTS" id="PR00368">
    <property type="entry name" value="FADPNR"/>
</dbReference>
<protein>
    <submittedName>
        <fullName evidence="7">NADH dehydrogenase FAD-containing subunit</fullName>
    </submittedName>
</protein>
<dbReference type="PANTHER" id="PTHR42913:SF3">
    <property type="entry name" value="64 KDA MITOCHONDRIAL NADH DEHYDROGENASE (EUROFUNG)"/>
    <property type="match status" value="1"/>
</dbReference>
<evidence type="ECO:0000256" key="3">
    <source>
        <dbReference type="ARBA" id="ARBA00022630"/>
    </source>
</evidence>
<keyword evidence="4" id="KW-0274">FAD</keyword>
<evidence type="ECO:0000256" key="4">
    <source>
        <dbReference type="ARBA" id="ARBA00022827"/>
    </source>
</evidence>
<accession>A0A852WCH2</accession>
<evidence type="ECO:0000259" key="6">
    <source>
        <dbReference type="Pfam" id="PF07992"/>
    </source>
</evidence>
<dbReference type="Gene3D" id="3.50.50.100">
    <property type="match status" value="1"/>
</dbReference>
<dbReference type="EMBL" id="JACCCZ010000001">
    <property type="protein sequence ID" value="NYG03082.1"/>
    <property type="molecule type" value="Genomic_DNA"/>
</dbReference>
<dbReference type="InterPro" id="IPR023753">
    <property type="entry name" value="FAD/NAD-binding_dom"/>
</dbReference>
<dbReference type="SUPFAM" id="SSF51905">
    <property type="entry name" value="FAD/NAD(P)-binding domain"/>
    <property type="match status" value="1"/>
</dbReference>
<comment type="cofactor">
    <cofactor evidence="1">
        <name>FAD</name>
        <dbReference type="ChEBI" id="CHEBI:57692"/>
    </cofactor>
</comment>
<dbReference type="RefSeq" id="WP_179761603.1">
    <property type="nucleotide sequence ID" value="NZ_BAAAJZ010000003.1"/>
</dbReference>
<dbReference type="GO" id="GO:0003955">
    <property type="term" value="F:NAD(P)H dehydrogenase (quinone) activity"/>
    <property type="evidence" value="ECO:0007669"/>
    <property type="project" value="TreeGrafter"/>
</dbReference>
<dbReference type="Proteomes" id="UP000549695">
    <property type="component" value="Unassembled WGS sequence"/>
</dbReference>
<dbReference type="PANTHER" id="PTHR42913">
    <property type="entry name" value="APOPTOSIS-INDUCING FACTOR 1"/>
    <property type="match status" value="1"/>
</dbReference>
<dbReference type="GeneID" id="98053089"/>
<comment type="similarity">
    <text evidence="2">Belongs to the NADH dehydrogenase family.</text>
</comment>
<feature type="domain" description="FAD/NAD(P)-binding" evidence="6">
    <location>
        <begin position="4"/>
        <end position="255"/>
    </location>
</feature>
<dbReference type="GO" id="GO:0019646">
    <property type="term" value="P:aerobic electron transport chain"/>
    <property type="evidence" value="ECO:0007669"/>
    <property type="project" value="TreeGrafter"/>
</dbReference>
<evidence type="ECO:0000313" key="8">
    <source>
        <dbReference type="Proteomes" id="UP000549695"/>
    </source>
</evidence>
<dbReference type="Pfam" id="PF07992">
    <property type="entry name" value="Pyr_redox_2"/>
    <property type="match status" value="1"/>
</dbReference>
<dbReference type="InterPro" id="IPR036188">
    <property type="entry name" value="FAD/NAD-bd_sf"/>
</dbReference>
<evidence type="ECO:0000256" key="2">
    <source>
        <dbReference type="ARBA" id="ARBA00005272"/>
    </source>
</evidence>
<keyword evidence="3" id="KW-0285">Flavoprotein</keyword>
<dbReference type="InterPro" id="IPR051169">
    <property type="entry name" value="NADH-Q_oxidoreductase"/>
</dbReference>
<proteinExistence type="inferred from homology"/>
<organism evidence="7 8">
    <name type="scientific">Pseudonocardia alni</name>
    <name type="common">Amycolata alni</name>
    <dbReference type="NCBI Taxonomy" id="33907"/>
    <lineage>
        <taxon>Bacteria</taxon>
        <taxon>Bacillati</taxon>
        <taxon>Actinomycetota</taxon>
        <taxon>Actinomycetes</taxon>
        <taxon>Pseudonocardiales</taxon>
        <taxon>Pseudonocardiaceae</taxon>
        <taxon>Pseudonocardia</taxon>
    </lineage>
</organism>
<keyword evidence="5" id="KW-0560">Oxidoreductase</keyword>
<dbReference type="PRINTS" id="PR00469">
    <property type="entry name" value="PNDRDTASEII"/>
</dbReference>
<reference evidence="7 8" key="1">
    <citation type="submission" date="2020-07" db="EMBL/GenBank/DDBJ databases">
        <title>Sequencing the genomes of 1000 actinobacteria strains.</title>
        <authorList>
            <person name="Klenk H.-P."/>
        </authorList>
    </citation>
    <scope>NUCLEOTIDE SEQUENCE [LARGE SCALE GENOMIC DNA]</scope>
    <source>
        <strain evidence="7 8">DSM 44749</strain>
    </source>
</reference>
<name>A0A852WCH2_PSEA5</name>
<evidence type="ECO:0000256" key="1">
    <source>
        <dbReference type="ARBA" id="ARBA00001974"/>
    </source>
</evidence>
<evidence type="ECO:0000313" key="7">
    <source>
        <dbReference type="EMBL" id="NYG03082.1"/>
    </source>
</evidence>